<dbReference type="EMBL" id="KR029578">
    <property type="protein sequence ID" value="AKH46036.1"/>
    <property type="molecule type" value="Genomic_DNA"/>
</dbReference>
<evidence type="ECO:0000313" key="1">
    <source>
        <dbReference type="EMBL" id="AKH46036.1"/>
    </source>
</evidence>
<organism evidence="1">
    <name type="scientific">uncultured marine virus</name>
    <dbReference type="NCBI Taxonomy" id="186617"/>
    <lineage>
        <taxon>Viruses</taxon>
        <taxon>environmental samples</taxon>
    </lineage>
</organism>
<reference evidence="1" key="1">
    <citation type="journal article" date="2015" name="Front. Microbiol.">
        <title>Combining genomic sequencing methods to explore viral diversity and reveal potential virus-host interactions.</title>
        <authorList>
            <person name="Chow C.E."/>
            <person name="Winget D.M."/>
            <person name="White R.A.III."/>
            <person name="Hallam S.J."/>
            <person name="Suttle C.A."/>
        </authorList>
    </citation>
    <scope>NUCLEOTIDE SEQUENCE</scope>
    <source>
        <strain evidence="1">Anoxic3_3</strain>
    </source>
</reference>
<protein>
    <submittedName>
        <fullName evidence="1">Uncharacterized protein</fullName>
    </submittedName>
</protein>
<name>A0A0F7L4X6_9VIRU</name>
<reference evidence="1" key="2">
    <citation type="submission" date="2015-03" db="EMBL/GenBank/DDBJ databases">
        <authorList>
            <person name="Chow C.-E.T."/>
            <person name="Winget D.M."/>
            <person name="White R.A.III."/>
            <person name="Hallam S.J."/>
            <person name="Suttle C.A."/>
        </authorList>
    </citation>
    <scope>NUCLEOTIDE SEQUENCE</scope>
    <source>
        <strain evidence="1">Anoxic3_3</strain>
    </source>
</reference>
<accession>A0A0F7L4X6</accession>
<sequence length="72" mass="8462">MRKKRLNHIEFIDGQTFRDGTSLIKSFKSLNFKIGYLKEPLFYYRVHDKSLTNNPKSQAKIKAMDKRINAGN</sequence>
<proteinExistence type="predicted"/>